<dbReference type="AlphaFoldDB" id="A0A9P5U929"/>
<dbReference type="EMBL" id="JADNRY010000039">
    <property type="protein sequence ID" value="KAF9070532.1"/>
    <property type="molecule type" value="Genomic_DNA"/>
</dbReference>
<gene>
    <name evidence="2" type="ORF">BDP27DRAFT_588458</name>
</gene>
<proteinExistence type="predicted"/>
<sequence>MHSSALDVTASFEQFITEQKVCYNRQATVSISQSNIAYPDTGSTVVNLSILCTLIWGCQRFSMEVGGRNPQFSGALSKCFVYFSHSFANVSEKSFMRLKGCRFVSTDTPKWSHDIDRTTVYSPARHNVLRAAEKQRRRLNKNKNNDHGGDTLLKKDNETKI</sequence>
<feature type="compositionally biased region" description="Basic and acidic residues" evidence="1">
    <location>
        <begin position="143"/>
        <end position="161"/>
    </location>
</feature>
<evidence type="ECO:0000313" key="3">
    <source>
        <dbReference type="Proteomes" id="UP000772434"/>
    </source>
</evidence>
<accession>A0A9P5U929</accession>
<comment type="caution">
    <text evidence="2">The sequence shown here is derived from an EMBL/GenBank/DDBJ whole genome shotgun (WGS) entry which is preliminary data.</text>
</comment>
<reference evidence="2" key="1">
    <citation type="submission" date="2020-11" db="EMBL/GenBank/DDBJ databases">
        <authorList>
            <consortium name="DOE Joint Genome Institute"/>
            <person name="Ahrendt S."/>
            <person name="Riley R."/>
            <person name="Andreopoulos W."/>
            <person name="Labutti K."/>
            <person name="Pangilinan J."/>
            <person name="Ruiz-Duenas F.J."/>
            <person name="Barrasa J.M."/>
            <person name="Sanchez-Garcia M."/>
            <person name="Camarero S."/>
            <person name="Miyauchi S."/>
            <person name="Serrano A."/>
            <person name="Linde D."/>
            <person name="Babiker R."/>
            <person name="Drula E."/>
            <person name="Ayuso-Fernandez I."/>
            <person name="Pacheco R."/>
            <person name="Padilla G."/>
            <person name="Ferreira P."/>
            <person name="Barriuso J."/>
            <person name="Kellner H."/>
            <person name="Castanera R."/>
            <person name="Alfaro M."/>
            <person name="Ramirez L."/>
            <person name="Pisabarro A.G."/>
            <person name="Kuo A."/>
            <person name="Tritt A."/>
            <person name="Lipzen A."/>
            <person name="He G."/>
            <person name="Yan M."/>
            <person name="Ng V."/>
            <person name="Cullen D."/>
            <person name="Martin F."/>
            <person name="Rosso M.-N."/>
            <person name="Henrissat B."/>
            <person name="Hibbett D."/>
            <person name="Martinez A.T."/>
            <person name="Grigoriev I.V."/>
        </authorList>
    </citation>
    <scope>NUCLEOTIDE SEQUENCE</scope>
    <source>
        <strain evidence="2">AH 40177</strain>
    </source>
</reference>
<protein>
    <submittedName>
        <fullName evidence="2">Uncharacterized protein</fullName>
    </submittedName>
</protein>
<keyword evidence="3" id="KW-1185">Reference proteome</keyword>
<evidence type="ECO:0000313" key="2">
    <source>
        <dbReference type="EMBL" id="KAF9070532.1"/>
    </source>
</evidence>
<name>A0A9P5U929_9AGAR</name>
<evidence type="ECO:0000256" key="1">
    <source>
        <dbReference type="SAM" id="MobiDB-lite"/>
    </source>
</evidence>
<dbReference type="Proteomes" id="UP000772434">
    <property type="component" value="Unassembled WGS sequence"/>
</dbReference>
<organism evidence="2 3">
    <name type="scientific">Rhodocollybia butyracea</name>
    <dbReference type="NCBI Taxonomy" id="206335"/>
    <lineage>
        <taxon>Eukaryota</taxon>
        <taxon>Fungi</taxon>
        <taxon>Dikarya</taxon>
        <taxon>Basidiomycota</taxon>
        <taxon>Agaricomycotina</taxon>
        <taxon>Agaricomycetes</taxon>
        <taxon>Agaricomycetidae</taxon>
        <taxon>Agaricales</taxon>
        <taxon>Marasmiineae</taxon>
        <taxon>Omphalotaceae</taxon>
        <taxon>Rhodocollybia</taxon>
    </lineage>
</organism>
<feature type="region of interest" description="Disordered" evidence="1">
    <location>
        <begin position="136"/>
        <end position="161"/>
    </location>
</feature>